<feature type="non-terminal residue" evidence="2">
    <location>
        <position position="260"/>
    </location>
</feature>
<feature type="domain" description="Protein kinase" evidence="1">
    <location>
        <begin position="1"/>
        <end position="260"/>
    </location>
</feature>
<evidence type="ECO:0000313" key="2">
    <source>
        <dbReference type="EMBL" id="KAG5641261.1"/>
    </source>
</evidence>
<protein>
    <recommendedName>
        <fullName evidence="1">Protein kinase domain-containing protein</fullName>
    </recommendedName>
</protein>
<dbReference type="Gene3D" id="1.10.510.10">
    <property type="entry name" value="Transferase(Phosphotransferase) domain 1"/>
    <property type="match status" value="1"/>
</dbReference>
<reference evidence="2" key="1">
    <citation type="submission" date="2020-07" db="EMBL/GenBank/DDBJ databases">
        <authorList>
            <person name="Nieuwenhuis M."/>
            <person name="Van De Peppel L.J.J."/>
        </authorList>
    </citation>
    <scope>NUCLEOTIDE SEQUENCE</scope>
    <source>
        <strain evidence="2">AP01</strain>
        <tissue evidence="2">Mycelium</tissue>
    </source>
</reference>
<reference evidence="2" key="2">
    <citation type="submission" date="2021-10" db="EMBL/GenBank/DDBJ databases">
        <title>Phylogenomics reveals ancestral predisposition of the termite-cultivated fungus Termitomyces towards a domesticated lifestyle.</title>
        <authorList>
            <person name="Auxier B."/>
            <person name="Grum-Grzhimaylo A."/>
            <person name="Cardenas M.E."/>
            <person name="Lodge J.D."/>
            <person name="Laessoe T."/>
            <person name="Pedersen O."/>
            <person name="Smith M.E."/>
            <person name="Kuyper T.W."/>
            <person name="Franco-Molano E.A."/>
            <person name="Baroni T.J."/>
            <person name="Aanen D.K."/>
        </authorList>
    </citation>
    <scope>NUCLEOTIDE SEQUENCE</scope>
    <source>
        <strain evidence="2">AP01</strain>
        <tissue evidence="2">Mycelium</tissue>
    </source>
</reference>
<evidence type="ECO:0000259" key="1">
    <source>
        <dbReference type="PROSITE" id="PS50011"/>
    </source>
</evidence>
<dbReference type="PROSITE" id="PS50011">
    <property type="entry name" value="PROTEIN_KINASE_DOM"/>
    <property type="match status" value="1"/>
</dbReference>
<accession>A0A9P7K7G5</accession>
<dbReference type="AlphaFoldDB" id="A0A9P7K7G5"/>
<dbReference type="InterPro" id="IPR011009">
    <property type="entry name" value="Kinase-like_dom_sf"/>
</dbReference>
<organism evidence="2 3">
    <name type="scientific">Asterophora parasitica</name>
    <dbReference type="NCBI Taxonomy" id="117018"/>
    <lineage>
        <taxon>Eukaryota</taxon>
        <taxon>Fungi</taxon>
        <taxon>Dikarya</taxon>
        <taxon>Basidiomycota</taxon>
        <taxon>Agaricomycotina</taxon>
        <taxon>Agaricomycetes</taxon>
        <taxon>Agaricomycetidae</taxon>
        <taxon>Agaricales</taxon>
        <taxon>Tricholomatineae</taxon>
        <taxon>Lyophyllaceae</taxon>
        <taxon>Asterophora</taxon>
    </lineage>
</organism>
<dbReference type="Proteomes" id="UP000775547">
    <property type="component" value="Unassembled WGS sequence"/>
</dbReference>
<name>A0A9P7K7G5_9AGAR</name>
<dbReference type="SUPFAM" id="SSF56112">
    <property type="entry name" value="Protein kinase-like (PK-like)"/>
    <property type="match status" value="1"/>
</dbReference>
<proteinExistence type="predicted"/>
<dbReference type="InterPro" id="IPR000719">
    <property type="entry name" value="Prot_kinase_dom"/>
</dbReference>
<dbReference type="OrthoDB" id="2751906at2759"/>
<keyword evidence="3" id="KW-1185">Reference proteome</keyword>
<dbReference type="EMBL" id="JABCKV010000350">
    <property type="protein sequence ID" value="KAG5641261.1"/>
    <property type="molecule type" value="Genomic_DNA"/>
</dbReference>
<sequence>MQSGHIVIHFSDNTPYECIALPMIVGDSAAKLTLVNATFLRERGRDSMEIFQAEMHKETEAGQPIVQDVLFKFAEDDEDLFDAMKHEADLYNDALKSLYDQGVPEFHGLYQGTLEVIGADSAAPAESVTAALVRLVVHLHDNLKILHGDLAPRNILNVDGRPFIIDFETSEANHKCHATRMDVVKHRGHPEPLPSELGGCWEIYKFLNDLNWWIPRNFVWYGYIRLSERMWRPADVFESETYKKFSPGASKEERWEKAME</sequence>
<dbReference type="GO" id="GO:0005524">
    <property type="term" value="F:ATP binding"/>
    <property type="evidence" value="ECO:0007669"/>
    <property type="project" value="InterPro"/>
</dbReference>
<dbReference type="GO" id="GO:0004672">
    <property type="term" value="F:protein kinase activity"/>
    <property type="evidence" value="ECO:0007669"/>
    <property type="project" value="InterPro"/>
</dbReference>
<comment type="caution">
    <text evidence="2">The sequence shown here is derived from an EMBL/GenBank/DDBJ whole genome shotgun (WGS) entry which is preliminary data.</text>
</comment>
<gene>
    <name evidence="2" type="ORF">DXG03_005655</name>
</gene>
<evidence type="ECO:0000313" key="3">
    <source>
        <dbReference type="Proteomes" id="UP000775547"/>
    </source>
</evidence>